<keyword evidence="3 6" id="KW-0812">Transmembrane</keyword>
<proteinExistence type="predicted"/>
<reference evidence="7 8" key="1">
    <citation type="submission" date="2020-10" db="EMBL/GenBank/DDBJ databases">
        <title>Haloactinobacterium sp. RN3S43, a bacterium isolated from saline soil.</title>
        <authorList>
            <person name="Sun J.-Q."/>
        </authorList>
    </citation>
    <scope>NUCLEOTIDE SEQUENCE [LARGE SCALE GENOMIC DNA]</scope>
    <source>
        <strain evidence="7 8">RN3S43</strain>
    </source>
</reference>
<feature type="transmembrane region" description="Helical" evidence="6">
    <location>
        <begin position="89"/>
        <end position="109"/>
    </location>
</feature>
<comment type="subcellular location">
    <subcellularLocation>
        <location evidence="1">Cell membrane</location>
        <topology evidence="1">Multi-pass membrane protein</topology>
    </subcellularLocation>
</comment>
<evidence type="ECO:0000256" key="3">
    <source>
        <dbReference type="ARBA" id="ARBA00022692"/>
    </source>
</evidence>
<dbReference type="RefSeq" id="WP_193495631.1">
    <property type="nucleotide sequence ID" value="NZ_CP063169.1"/>
</dbReference>
<organism evidence="7 8">
    <name type="scientific">Ruania alkalisoli</name>
    <dbReference type="NCBI Taxonomy" id="2779775"/>
    <lineage>
        <taxon>Bacteria</taxon>
        <taxon>Bacillati</taxon>
        <taxon>Actinomycetota</taxon>
        <taxon>Actinomycetes</taxon>
        <taxon>Micrococcales</taxon>
        <taxon>Ruaniaceae</taxon>
        <taxon>Ruania</taxon>
    </lineage>
</organism>
<keyword evidence="8" id="KW-1185">Reference proteome</keyword>
<dbReference type="GO" id="GO:0005886">
    <property type="term" value="C:plasma membrane"/>
    <property type="evidence" value="ECO:0007669"/>
    <property type="project" value="UniProtKB-SubCell"/>
</dbReference>
<keyword evidence="5 6" id="KW-0472">Membrane</keyword>
<keyword evidence="4 6" id="KW-1133">Transmembrane helix</keyword>
<evidence type="ECO:0000256" key="1">
    <source>
        <dbReference type="ARBA" id="ARBA00004651"/>
    </source>
</evidence>
<dbReference type="InterPro" id="IPR005538">
    <property type="entry name" value="LrgA/CidA"/>
</dbReference>
<protein>
    <submittedName>
        <fullName evidence="7">CidA/LrgA family protein</fullName>
    </submittedName>
</protein>
<feature type="transmembrane region" description="Helical" evidence="6">
    <location>
        <begin position="115"/>
        <end position="134"/>
    </location>
</feature>
<keyword evidence="2" id="KW-1003">Cell membrane</keyword>
<dbReference type="PANTHER" id="PTHR33931">
    <property type="entry name" value="HOLIN-LIKE PROTEIN CIDA-RELATED"/>
    <property type="match status" value="1"/>
</dbReference>
<evidence type="ECO:0000313" key="7">
    <source>
        <dbReference type="EMBL" id="QOR69325.1"/>
    </source>
</evidence>
<evidence type="ECO:0000313" key="8">
    <source>
        <dbReference type="Proteomes" id="UP000593758"/>
    </source>
</evidence>
<gene>
    <name evidence="7" type="ORF">IM660_11495</name>
</gene>
<evidence type="ECO:0000256" key="6">
    <source>
        <dbReference type="SAM" id="Phobius"/>
    </source>
</evidence>
<dbReference type="EMBL" id="CP063169">
    <property type="protein sequence ID" value="QOR69325.1"/>
    <property type="molecule type" value="Genomic_DNA"/>
</dbReference>
<feature type="transmembrane region" description="Helical" evidence="6">
    <location>
        <begin position="21"/>
        <end position="45"/>
    </location>
</feature>
<name>A0A7M1SPB8_9MICO</name>
<dbReference type="Proteomes" id="UP000593758">
    <property type="component" value="Chromosome"/>
</dbReference>
<feature type="transmembrane region" description="Helical" evidence="6">
    <location>
        <begin position="51"/>
        <end position="68"/>
    </location>
</feature>
<sequence length="148" mass="15580">MSSSPEQRPGQGWRSWRTLGAWALGLVVLTTCLLLGEVLVAVSGLRLPGTVVGLILAVGVLALVHRGTRTTARVVRESTLTVARPANRHLQLFFLPAAVGITSSVARVAEHLLPIGLALVSTFLVLLIGIGLLAQRLLRADGARGPGR</sequence>
<evidence type="ECO:0000256" key="5">
    <source>
        <dbReference type="ARBA" id="ARBA00023136"/>
    </source>
</evidence>
<dbReference type="AlphaFoldDB" id="A0A7M1SPB8"/>
<evidence type="ECO:0000256" key="2">
    <source>
        <dbReference type="ARBA" id="ARBA00022475"/>
    </source>
</evidence>
<dbReference type="KEGG" id="halt:IM660_11495"/>
<dbReference type="Pfam" id="PF03788">
    <property type="entry name" value="LrgA"/>
    <property type="match status" value="1"/>
</dbReference>
<evidence type="ECO:0000256" key="4">
    <source>
        <dbReference type="ARBA" id="ARBA00022989"/>
    </source>
</evidence>
<dbReference type="PANTHER" id="PTHR33931:SF2">
    <property type="entry name" value="HOLIN-LIKE PROTEIN CIDA"/>
    <property type="match status" value="1"/>
</dbReference>
<accession>A0A7M1SPB8</accession>